<dbReference type="OrthoDB" id="49151at2759"/>
<keyword evidence="1" id="KW-0540">Nuclease</keyword>
<keyword evidence="8" id="KW-1185">Reference proteome</keyword>
<dbReference type="GO" id="GO:0034477">
    <property type="term" value="P:U6 snRNA 3'-end processing"/>
    <property type="evidence" value="ECO:0007669"/>
    <property type="project" value="InterPro"/>
</dbReference>
<evidence type="ECO:0000313" key="7">
    <source>
        <dbReference type="EMBL" id="ORZ39583.1"/>
    </source>
</evidence>
<dbReference type="Proteomes" id="UP000193411">
    <property type="component" value="Unassembled WGS sequence"/>
</dbReference>
<protein>
    <recommendedName>
        <fullName evidence="5">U6 snRNA phosphodiesterase 1</fullName>
    </recommendedName>
    <alternativeName>
        <fullName evidence="6">3'-5' RNA exonuclease USB1</fullName>
    </alternativeName>
</protein>
<keyword evidence="2" id="KW-0378">Hydrolase</keyword>
<evidence type="ECO:0000256" key="3">
    <source>
        <dbReference type="ARBA" id="ARBA00023239"/>
    </source>
</evidence>
<sequence>MATSRLQHLREQVTRHQYQAPTRTEAFVTLKTARIGTETDQQLGFHFCLAREHHRQFPHLQTASGQSTFMSPWQFPSHIPDLIDKLLEDVRQSISDLVSLVPWQSGSSNSSSQLHISLSRAGTWLPRAQLATCVAMIQADLAHQRPVQVQFGRVSHLINDTGSRRFVVLECTAGQVGLARWVRVVDQVLERQLGRKPFYDKPRFHDGSDPDGATRWDELMDRLTLKYGQQLTEFVLKLGRIEVRTGERVYNVDMAE</sequence>
<reference evidence="7 8" key="1">
    <citation type="submission" date="2016-07" db="EMBL/GenBank/DDBJ databases">
        <title>Pervasive Adenine N6-methylation of Active Genes in Fungi.</title>
        <authorList>
            <consortium name="DOE Joint Genome Institute"/>
            <person name="Mondo S.J."/>
            <person name="Dannebaum R.O."/>
            <person name="Kuo R.C."/>
            <person name="Labutti K."/>
            <person name="Haridas S."/>
            <person name="Kuo A."/>
            <person name="Salamov A."/>
            <person name="Ahrendt S.R."/>
            <person name="Lipzen A."/>
            <person name="Sullivan W."/>
            <person name="Andreopoulos W.B."/>
            <person name="Clum A."/>
            <person name="Lindquist E."/>
            <person name="Daum C."/>
            <person name="Ramamoorthy G.K."/>
            <person name="Gryganskyi A."/>
            <person name="Culley D."/>
            <person name="Magnuson J.K."/>
            <person name="James T.Y."/>
            <person name="O'Malley M.A."/>
            <person name="Stajich J.E."/>
            <person name="Spatafora J.W."/>
            <person name="Visel A."/>
            <person name="Grigoriev I.V."/>
        </authorList>
    </citation>
    <scope>NUCLEOTIDE SEQUENCE [LARGE SCALE GENOMIC DNA]</scope>
    <source>
        <strain evidence="7 8">PL171</strain>
    </source>
</reference>
<dbReference type="PANTHER" id="PTHR13522:SF3">
    <property type="entry name" value="U6 SNRNA PHOSPHODIESTERASE 1"/>
    <property type="match status" value="1"/>
</dbReference>
<evidence type="ECO:0000256" key="1">
    <source>
        <dbReference type="ARBA" id="ARBA00022722"/>
    </source>
</evidence>
<proteinExistence type="predicted"/>
<evidence type="ECO:0000256" key="5">
    <source>
        <dbReference type="ARBA" id="ARBA00029543"/>
    </source>
</evidence>
<dbReference type="EMBL" id="MCFL01000005">
    <property type="protein sequence ID" value="ORZ39583.1"/>
    <property type="molecule type" value="Genomic_DNA"/>
</dbReference>
<evidence type="ECO:0000256" key="4">
    <source>
        <dbReference type="ARBA" id="ARBA00023242"/>
    </source>
</evidence>
<evidence type="ECO:0000256" key="6">
    <source>
        <dbReference type="ARBA" id="ARBA00030030"/>
    </source>
</evidence>
<dbReference type="AlphaFoldDB" id="A0A1Y2I0S4"/>
<keyword evidence="4" id="KW-0539">Nucleus</keyword>
<dbReference type="InterPro" id="IPR027521">
    <property type="entry name" value="Usb1"/>
</dbReference>
<name>A0A1Y2I0S4_9FUNG</name>
<gene>
    <name evidence="7" type="ORF">BCR44DRAFT_1458364</name>
</gene>
<dbReference type="Pfam" id="PF09749">
    <property type="entry name" value="HVSL"/>
    <property type="match status" value="1"/>
</dbReference>
<dbReference type="GO" id="GO:0016829">
    <property type="term" value="F:lyase activity"/>
    <property type="evidence" value="ECO:0007669"/>
    <property type="project" value="UniProtKB-KW"/>
</dbReference>
<dbReference type="PANTHER" id="PTHR13522">
    <property type="entry name" value="U6 SNRNA PHOSPHODIESTERASE 1"/>
    <property type="match status" value="1"/>
</dbReference>
<dbReference type="Gene3D" id="3.90.1140.10">
    <property type="entry name" value="Cyclic phosphodiesterase"/>
    <property type="match status" value="1"/>
</dbReference>
<evidence type="ECO:0000256" key="2">
    <source>
        <dbReference type="ARBA" id="ARBA00022801"/>
    </source>
</evidence>
<comment type="caution">
    <text evidence="7">The sequence shown here is derived from an EMBL/GenBank/DDBJ whole genome shotgun (WGS) entry which is preliminary data.</text>
</comment>
<evidence type="ECO:0000313" key="8">
    <source>
        <dbReference type="Proteomes" id="UP000193411"/>
    </source>
</evidence>
<keyword evidence="3" id="KW-0456">Lyase</keyword>
<organism evidence="7 8">
    <name type="scientific">Catenaria anguillulae PL171</name>
    <dbReference type="NCBI Taxonomy" id="765915"/>
    <lineage>
        <taxon>Eukaryota</taxon>
        <taxon>Fungi</taxon>
        <taxon>Fungi incertae sedis</taxon>
        <taxon>Blastocladiomycota</taxon>
        <taxon>Blastocladiomycetes</taxon>
        <taxon>Blastocladiales</taxon>
        <taxon>Catenariaceae</taxon>
        <taxon>Catenaria</taxon>
    </lineage>
</organism>
<dbReference type="GO" id="GO:0000175">
    <property type="term" value="F:3'-5'-RNA exonuclease activity"/>
    <property type="evidence" value="ECO:0007669"/>
    <property type="project" value="TreeGrafter"/>
</dbReference>
<dbReference type="GO" id="GO:0005634">
    <property type="term" value="C:nucleus"/>
    <property type="evidence" value="ECO:0007669"/>
    <property type="project" value="TreeGrafter"/>
</dbReference>
<accession>A0A1Y2I0S4</accession>